<evidence type="ECO:0000256" key="1">
    <source>
        <dbReference type="ARBA" id="ARBA00004429"/>
    </source>
</evidence>
<feature type="transmembrane region" description="Helical" evidence="7">
    <location>
        <begin position="85"/>
        <end position="106"/>
    </location>
</feature>
<keyword evidence="5 7" id="KW-0472">Membrane</keyword>
<dbReference type="PRINTS" id="PR01036">
    <property type="entry name" value="TCRTETB"/>
</dbReference>
<protein>
    <submittedName>
        <fullName evidence="9">MFS transporter</fullName>
    </submittedName>
</protein>
<evidence type="ECO:0000259" key="8">
    <source>
        <dbReference type="PROSITE" id="PS50850"/>
    </source>
</evidence>
<feature type="transmembrane region" description="Helical" evidence="7">
    <location>
        <begin position="206"/>
        <end position="224"/>
    </location>
</feature>
<dbReference type="Pfam" id="PF07690">
    <property type="entry name" value="MFS_1"/>
    <property type="match status" value="1"/>
</dbReference>
<feature type="transmembrane region" description="Helical" evidence="7">
    <location>
        <begin position="20"/>
        <end position="42"/>
    </location>
</feature>
<reference evidence="9 10" key="1">
    <citation type="submission" date="2019-10" db="EMBL/GenBank/DDBJ databases">
        <title>Georgenia wutianyii sp. nov. and Georgenia yuyongxinii sp. nov. isolated from plateau pika (Ochotona curzoniae) in the Qinghai-Tibet plateau of China.</title>
        <authorList>
            <person name="Tian Z."/>
        </authorList>
    </citation>
    <scope>NUCLEOTIDE SEQUENCE [LARGE SCALE GENOMIC DNA]</scope>
    <source>
        <strain evidence="9 10">DSM 21501</strain>
    </source>
</reference>
<evidence type="ECO:0000313" key="9">
    <source>
        <dbReference type="EMBL" id="KAE8765767.1"/>
    </source>
</evidence>
<dbReference type="GO" id="GO:0022857">
    <property type="term" value="F:transmembrane transporter activity"/>
    <property type="evidence" value="ECO:0007669"/>
    <property type="project" value="InterPro"/>
</dbReference>
<gene>
    <name evidence="9" type="ORF">GB883_02330</name>
</gene>
<dbReference type="Gene3D" id="1.20.1720.10">
    <property type="entry name" value="Multidrug resistance protein D"/>
    <property type="match status" value="1"/>
</dbReference>
<evidence type="ECO:0000256" key="4">
    <source>
        <dbReference type="ARBA" id="ARBA00022989"/>
    </source>
</evidence>
<feature type="transmembrane region" description="Helical" evidence="7">
    <location>
        <begin position="336"/>
        <end position="360"/>
    </location>
</feature>
<accession>A0A7J5UU09</accession>
<dbReference type="Proteomes" id="UP000451860">
    <property type="component" value="Unassembled WGS sequence"/>
</dbReference>
<feature type="region of interest" description="Disordered" evidence="6">
    <location>
        <begin position="469"/>
        <end position="496"/>
    </location>
</feature>
<keyword evidence="10" id="KW-1185">Reference proteome</keyword>
<dbReference type="InterPro" id="IPR036259">
    <property type="entry name" value="MFS_trans_sf"/>
</dbReference>
<dbReference type="RefSeq" id="WP_152200263.1">
    <property type="nucleotide sequence ID" value="NZ_VUKF01000003.1"/>
</dbReference>
<feature type="transmembrane region" description="Helical" evidence="7">
    <location>
        <begin position="272"/>
        <end position="294"/>
    </location>
</feature>
<feature type="transmembrane region" description="Helical" evidence="7">
    <location>
        <begin position="54"/>
        <end position="73"/>
    </location>
</feature>
<dbReference type="PANTHER" id="PTHR23501:SF191">
    <property type="entry name" value="VACUOLAR BASIC AMINO ACID TRANSPORTER 4"/>
    <property type="match status" value="1"/>
</dbReference>
<evidence type="ECO:0000256" key="5">
    <source>
        <dbReference type="ARBA" id="ARBA00023136"/>
    </source>
</evidence>
<dbReference type="InterPro" id="IPR020846">
    <property type="entry name" value="MFS_dom"/>
</dbReference>
<feature type="transmembrane region" description="Helical" evidence="7">
    <location>
        <begin position="410"/>
        <end position="431"/>
    </location>
</feature>
<feature type="transmembrane region" description="Helical" evidence="7">
    <location>
        <begin position="306"/>
        <end position="324"/>
    </location>
</feature>
<keyword evidence="3 7" id="KW-0812">Transmembrane</keyword>
<keyword evidence="2" id="KW-0813">Transport</keyword>
<dbReference type="SUPFAM" id="SSF103473">
    <property type="entry name" value="MFS general substrate transporter"/>
    <property type="match status" value="1"/>
</dbReference>
<feature type="transmembrane region" description="Helical" evidence="7">
    <location>
        <begin position="230"/>
        <end position="251"/>
    </location>
</feature>
<evidence type="ECO:0000313" key="10">
    <source>
        <dbReference type="Proteomes" id="UP000451860"/>
    </source>
</evidence>
<feature type="transmembrane region" description="Helical" evidence="7">
    <location>
        <begin position="437"/>
        <end position="463"/>
    </location>
</feature>
<organism evidence="9 10">
    <name type="scientific">Georgenia thermotolerans</name>
    <dbReference type="NCBI Taxonomy" id="527326"/>
    <lineage>
        <taxon>Bacteria</taxon>
        <taxon>Bacillati</taxon>
        <taxon>Actinomycetota</taxon>
        <taxon>Actinomycetes</taxon>
        <taxon>Micrococcales</taxon>
        <taxon>Bogoriellaceae</taxon>
        <taxon>Georgenia</taxon>
    </lineage>
</organism>
<feature type="transmembrane region" description="Helical" evidence="7">
    <location>
        <begin position="174"/>
        <end position="194"/>
    </location>
</feature>
<name>A0A7J5UU09_9MICO</name>
<feature type="transmembrane region" description="Helical" evidence="7">
    <location>
        <begin position="145"/>
        <end position="168"/>
    </location>
</feature>
<proteinExistence type="predicted"/>
<dbReference type="OrthoDB" id="7375466at2"/>
<evidence type="ECO:0000256" key="7">
    <source>
        <dbReference type="SAM" id="Phobius"/>
    </source>
</evidence>
<evidence type="ECO:0000256" key="3">
    <source>
        <dbReference type="ARBA" id="ARBA00022692"/>
    </source>
</evidence>
<dbReference type="PROSITE" id="PS50850">
    <property type="entry name" value="MFS"/>
    <property type="match status" value="1"/>
</dbReference>
<comment type="subcellular location">
    <subcellularLocation>
        <location evidence="1">Cell inner membrane</location>
        <topology evidence="1">Multi-pass membrane protein</topology>
    </subcellularLocation>
</comment>
<dbReference type="GO" id="GO:0005886">
    <property type="term" value="C:plasma membrane"/>
    <property type="evidence" value="ECO:0007669"/>
    <property type="project" value="UniProtKB-SubCell"/>
</dbReference>
<dbReference type="PANTHER" id="PTHR23501">
    <property type="entry name" value="MAJOR FACILITATOR SUPERFAMILY"/>
    <property type="match status" value="1"/>
</dbReference>
<feature type="compositionally biased region" description="Basic and acidic residues" evidence="6">
    <location>
        <begin position="482"/>
        <end position="496"/>
    </location>
</feature>
<dbReference type="AlphaFoldDB" id="A0A7J5UU09"/>
<dbReference type="InterPro" id="IPR011701">
    <property type="entry name" value="MFS"/>
</dbReference>
<sequence>MTAPTATGDDVGFRSERGPILIALMLTTGLIAIDSTVVATAVPSIVADIGGFTSFPWLFTSYLLAQAVTVPVYAKLADMVGRKPIMFVGIGLFLLGSILCGAAWSMPALIVSRLVQGLGAGAVQPMAMTIAGDIYTVVERAKAQGYLASVWAISAVVGPTLGGAFSSLGLWRGIFFINVPLCLLAMWMLGRSFHEKLDRVRHRIDYLGSTLLTVGLSLLMLGVLEGGQGWAWASVPGIGTFALGGLLLVAFAVVEHRASEPVLPGWVFSRRLVLTTALIAFGVGAILLGLTSYVPTFLQGVLETTPIVAGLALATLTLGWPLAASQSGRVYLRIGFRATVLIGVVVVIAGTALLAAVVAYRANVPLVATACFVIGLGLGFVATPSLVAAQSSVEWRERGVVTGTNMFARSIGSALGVAVYGAVANHIYSAVGNHGATAIGAASTAVFTAVLVTAVLTAVAVLAMPATRHRAPTTTEPQDAEPATRAEDASADDARG</sequence>
<dbReference type="EMBL" id="WHJE01000005">
    <property type="protein sequence ID" value="KAE8765767.1"/>
    <property type="molecule type" value="Genomic_DNA"/>
</dbReference>
<evidence type="ECO:0000256" key="2">
    <source>
        <dbReference type="ARBA" id="ARBA00022448"/>
    </source>
</evidence>
<feature type="domain" description="Major facilitator superfamily (MFS) profile" evidence="8">
    <location>
        <begin position="20"/>
        <end position="468"/>
    </location>
</feature>
<comment type="caution">
    <text evidence="9">The sequence shown here is derived from an EMBL/GenBank/DDBJ whole genome shotgun (WGS) entry which is preliminary data.</text>
</comment>
<evidence type="ECO:0000256" key="6">
    <source>
        <dbReference type="SAM" id="MobiDB-lite"/>
    </source>
</evidence>
<dbReference type="Gene3D" id="1.20.1250.20">
    <property type="entry name" value="MFS general substrate transporter like domains"/>
    <property type="match status" value="1"/>
</dbReference>
<feature type="transmembrane region" description="Helical" evidence="7">
    <location>
        <begin position="118"/>
        <end position="138"/>
    </location>
</feature>
<feature type="transmembrane region" description="Helical" evidence="7">
    <location>
        <begin position="366"/>
        <end position="389"/>
    </location>
</feature>
<keyword evidence="4 7" id="KW-1133">Transmembrane helix</keyword>